<accession>A0A2Z5ZE11</accession>
<evidence type="ECO:0000313" key="1">
    <source>
        <dbReference type="EMBL" id="BBC78710.1"/>
    </source>
</evidence>
<dbReference type="AlphaFoldDB" id="A0A2Z5ZE11"/>
<dbReference type="KEGG" id="aot:AcetOri_orf00524"/>
<name>A0A2Z5ZE11_9PROT</name>
<evidence type="ECO:0000313" key="2">
    <source>
        <dbReference type="Proteomes" id="UP000270034"/>
    </source>
</evidence>
<dbReference type="Proteomes" id="UP000270034">
    <property type="component" value="Chromosome"/>
</dbReference>
<gene>
    <name evidence="1" type="ORF">AcetOrient_orf00524</name>
</gene>
<proteinExistence type="predicted"/>
<protein>
    <submittedName>
        <fullName evidence="1">Uncharacterized protein</fullName>
    </submittedName>
</protein>
<sequence length="280" mass="30843">MPKIKTHPRVRKGVTFPIQVSAICWIDLLGYGAMLAKAQFNPLQPETKEAMERLANFHRIVSDNSSRNFPSLVMNDGAVLFRDLSMRSSSVTYDFLVRSWKLFTEINAFENEVGLPGARAVLAVGFRMTGPQPPKNHKTGITGSILNRLKEGTISAEQAVREAAEVRPNFGMVRELQANFAFTKAYLAESSGKKGGFTGANFFADLNIFKEKIPEWITSSEVVEWSNDRLNLQGQFARIDDLKKIVKPGSTYASGILSGLEVAERIGGLTDVLAALRSTG</sequence>
<reference evidence="1 2" key="1">
    <citation type="submission" date="2018-02" db="EMBL/GenBank/DDBJ databases">
        <title>Acetobacter orientalis genome.</title>
        <authorList>
            <person name="Nakashima N."/>
            <person name="Tamura T."/>
        </authorList>
    </citation>
    <scope>NUCLEOTIDE SEQUENCE [LARGE SCALE GENOMIC DNA]</scope>
    <source>
        <strain evidence="1 2">FAN1</strain>
    </source>
</reference>
<dbReference type="EMBL" id="AP018515">
    <property type="protein sequence ID" value="BBC78710.1"/>
    <property type="molecule type" value="Genomic_DNA"/>
</dbReference>
<organism evidence="1 2">
    <name type="scientific">Acetobacter orientalis</name>
    <dbReference type="NCBI Taxonomy" id="146474"/>
    <lineage>
        <taxon>Bacteria</taxon>
        <taxon>Pseudomonadati</taxon>
        <taxon>Pseudomonadota</taxon>
        <taxon>Alphaproteobacteria</taxon>
        <taxon>Acetobacterales</taxon>
        <taxon>Acetobacteraceae</taxon>
        <taxon>Acetobacter</taxon>
    </lineage>
</organism>